<gene>
    <name evidence="1" type="ORF">LIER_41293</name>
</gene>
<reference evidence="1 2" key="1">
    <citation type="submission" date="2024-01" db="EMBL/GenBank/DDBJ databases">
        <title>The complete chloroplast genome sequence of Lithospermum erythrorhizon: insights into the phylogenetic relationship among Boraginaceae species and the maternal lineages of purple gromwells.</title>
        <authorList>
            <person name="Okada T."/>
            <person name="Watanabe K."/>
        </authorList>
    </citation>
    <scope>NUCLEOTIDE SEQUENCE [LARGE SCALE GENOMIC DNA]</scope>
</reference>
<comment type="caution">
    <text evidence="1">The sequence shown here is derived from an EMBL/GenBank/DDBJ whole genome shotgun (WGS) entry which is preliminary data.</text>
</comment>
<accession>A0AAV3R727</accession>
<organism evidence="1 2">
    <name type="scientific">Lithospermum erythrorhizon</name>
    <name type="common">Purple gromwell</name>
    <name type="synonym">Lithospermum officinale var. erythrorhizon</name>
    <dbReference type="NCBI Taxonomy" id="34254"/>
    <lineage>
        <taxon>Eukaryota</taxon>
        <taxon>Viridiplantae</taxon>
        <taxon>Streptophyta</taxon>
        <taxon>Embryophyta</taxon>
        <taxon>Tracheophyta</taxon>
        <taxon>Spermatophyta</taxon>
        <taxon>Magnoliopsida</taxon>
        <taxon>eudicotyledons</taxon>
        <taxon>Gunneridae</taxon>
        <taxon>Pentapetalae</taxon>
        <taxon>asterids</taxon>
        <taxon>lamiids</taxon>
        <taxon>Boraginales</taxon>
        <taxon>Boraginaceae</taxon>
        <taxon>Boraginoideae</taxon>
        <taxon>Lithospermeae</taxon>
        <taxon>Lithospermum</taxon>
    </lineage>
</organism>
<dbReference type="InterPro" id="IPR040256">
    <property type="entry name" value="At4g02000-like"/>
</dbReference>
<keyword evidence="2" id="KW-1185">Reference proteome</keyword>
<dbReference type="PANTHER" id="PTHR31286:SF165">
    <property type="entry name" value="DUF4283 DOMAIN-CONTAINING PROTEIN"/>
    <property type="match status" value="1"/>
</dbReference>
<dbReference type="AlphaFoldDB" id="A0AAV3R727"/>
<sequence length="155" mass="18080">MRIFKWTPDFYPSKESPLTPIWAHFHGLPFYLFKGEGLLFVANSIGKPLRIDFHNVNQVKLGTASVCVELDVSKPLMKETWISFVDDEDPNIVLNGFWQTVEYDDAPHYCSKCFHMGHRLEDCKRDLDKEQDKGQKALYVNCRRPYIRVVNPSKN</sequence>
<dbReference type="PANTHER" id="PTHR31286">
    <property type="entry name" value="GLYCINE-RICH CELL WALL STRUCTURAL PROTEIN 1.8-LIKE"/>
    <property type="match status" value="1"/>
</dbReference>
<protein>
    <recommendedName>
        <fullName evidence="3">DUF4283 domain-containing protein</fullName>
    </recommendedName>
</protein>
<name>A0AAV3R727_LITER</name>
<dbReference type="Proteomes" id="UP001454036">
    <property type="component" value="Unassembled WGS sequence"/>
</dbReference>
<proteinExistence type="predicted"/>
<evidence type="ECO:0000313" key="2">
    <source>
        <dbReference type="Proteomes" id="UP001454036"/>
    </source>
</evidence>
<evidence type="ECO:0000313" key="1">
    <source>
        <dbReference type="EMBL" id="GAA0172184.1"/>
    </source>
</evidence>
<evidence type="ECO:0008006" key="3">
    <source>
        <dbReference type="Google" id="ProtNLM"/>
    </source>
</evidence>
<dbReference type="EMBL" id="BAABME010025466">
    <property type="protein sequence ID" value="GAA0172184.1"/>
    <property type="molecule type" value="Genomic_DNA"/>
</dbReference>